<accession>A0A7G3ALV9</accession>
<dbReference type="AlphaFoldDB" id="A0A7G3ALV9"/>
<reference evidence="2" key="1">
    <citation type="journal article" date="2020" name="BMC">
        <title>Leishmania infection induces a limited differential gene expression in the sand fly midgut.</title>
        <authorList>
            <person name="Coutinho-Abreu I.V."/>
            <person name="Serafim T.D."/>
            <person name="Meneses C."/>
            <person name="Kamhawi S."/>
            <person name="Oliveira F."/>
            <person name="Valenzuela J.G."/>
        </authorList>
    </citation>
    <scope>NUCLEOTIDE SEQUENCE</scope>
    <source>
        <strain evidence="2">Jacobina</strain>
        <tissue evidence="2">Midgut</tissue>
    </source>
</reference>
<evidence type="ECO:0000256" key="1">
    <source>
        <dbReference type="SAM" id="MobiDB-lite"/>
    </source>
</evidence>
<proteinExistence type="predicted"/>
<feature type="region of interest" description="Disordered" evidence="1">
    <location>
        <begin position="82"/>
        <end position="102"/>
    </location>
</feature>
<evidence type="ECO:0000313" key="2">
    <source>
        <dbReference type="EMBL" id="MBC1172904.1"/>
    </source>
</evidence>
<name>A0A7G3ALV9_LUTLO</name>
<sequence>MALCLKSLPARYVPINAIICTTKPTHLTQNVQKRKDQHIQARSPVNVIPLESSRDEILRIVDKRFKDESFYKYCTPNPIDKFANDHSGGEKSQSSGDHRPNSEDLAKVFNVLRTTLPKLFVKPMDYSIYSPNLIFENNITGKRTVGLYHYVKQVALLRTVGHLKYAYVNFEVIKITQHPEDNTVRVRWRIRGISAFKVMFMFWKYKLWKLKETFENMDSWYDGFSTFYIGNDGLIIKHVADKMMPDDSREVNKVSKVQVFPMVEGRPA</sequence>
<organism evidence="2">
    <name type="scientific">Lutzomyia longipalpis</name>
    <name type="common">Sand fly</name>
    <dbReference type="NCBI Taxonomy" id="7200"/>
    <lineage>
        <taxon>Eukaryota</taxon>
        <taxon>Metazoa</taxon>
        <taxon>Ecdysozoa</taxon>
        <taxon>Arthropoda</taxon>
        <taxon>Hexapoda</taxon>
        <taxon>Insecta</taxon>
        <taxon>Pterygota</taxon>
        <taxon>Neoptera</taxon>
        <taxon>Endopterygota</taxon>
        <taxon>Diptera</taxon>
        <taxon>Nematocera</taxon>
        <taxon>Psychodoidea</taxon>
        <taxon>Psychodidae</taxon>
        <taxon>Lutzomyia</taxon>
        <taxon>Lutzomyia</taxon>
    </lineage>
</organism>
<dbReference type="EMBL" id="GITU01004201">
    <property type="protein sequence ID" value="MBC1172904.1"/>
    <property type="molecule type" value="Transcribed_RNA"/>
</dbReference>
<dbReference type="PANTHER" id="PTHR31094">
    <property type="entry name" value="RIKEN CDNA 2310061I04 GENE"/>
    <property type="match status" value="1"/>
</dbReference>
<dbReference type="Pfam" id="PF10184">
    <property type="entry name" value="DUF2358"/>
    <property type="match status" value="1"/>
</dbReference>
<protein>
    <submittedName>
        <fullName evidence="2">Uncharacterized protein</fullName>
    </submittedName>
</protein>
<dbReference type="VEuPathDB" id="VectorBase:LLONM1_000696"/>
<dbReference type="PANTHER" id="PTHR31094:SF2">
    <property type="entry name" value="RIKEN CDNA 2310061I04 GENE"/>
    <property type="match status" value="1"/>
</dbReference>
<dbReference type="InterPro" id="IPR018790">
    <property type="entry name" value="DUF2358"/>
</dbReference>